<dbReference type="Pfam" id="PF00096">
    <property type="entry name" value="zf-C2H2"/>
    <property type="match status" value="2"/>
</dbReference>
<evidence type="ECO:0000313" key="11">
    <source>
        <dbReference type="Proteomes" id="UP000314294"/>
    </source>
</evidence>
<dbReference type="GO" id="GO:0005694">
    <property type="term" value="C:chromosome"/>
    <property type="evidence" value="ECO:0007669"/>
    <property type="project" value="UniProtKB-ARBA"/>
</dbReference>
<dbReference type="InterPro" id="IPR013087">
    <property type="entry name" value="Znf_C2H2_type"/>
</dbReference>
<dbReference type="SMART" id="SM00355">
    <property type="entry name" value="ZnF_C2H2"/>
    <property type="match status" value="4"/>
</dbReference>
<dbReference type="InterPro" id="IPR050331">
    <property type="entry name" value="Zinc_finger"/>
</dbReference>
<keyword evidence="11" id="KW-1185">Reference proteome</keyword>
<dbReference type="OrthoDB" id="4748970at2759"/>
<feature type="compositionally biased region" description="Basic and acidic residues" evidence="8">
    <location>
        <begin position="96"/>
        <end position="106"/>
    </location>
</feature>
<dbReference type="Proteomes" id="UP000314294">
    <property type="component" value="Unassembled WGS sequence"/>
</dbReference>
<dbReference type="EMBL" id="SRLO01000224">
    <property type="protein sequence ID" value="TNN66144.1"/>
    <property type="molecule type" value="Genomic_DNA"/>
</dbReference>
<evidence type="ECO:0000259" key="9">
    <source>
        <dbReference type="PROSITE" id="PS50157"/>
    </source>
</evidence>
<dbReference type="FunFam" id="3.30.160.60:FF:000715">
    <property type="entry name" value="Transcription factor E4F1 isoform 1"/>
    <property type="match status" value="1"/>
</dbReference>
<evidence type="ECO:0000256" key="5">
    <source>
        <dbReference type="ARBA" id="ARBA00022833"/>
    </source>
</evidence>
<comment type="subcellular location">
    <subcellularLocation>
        <location evidence="1">Nucleus</location>
    </subcellularLocation>
</comment>
<dbReference type="AlphaFoldDB" id="A0A4Z2HMH4"/>
<proteinExistence type="predicted"/>
<keyword evidence="3" id="KW-0677">Repeat</keyword>
<keyword evidence="6" id="KW-0539">Nucleus</keyword>
<dbReference type="GO" id="GO:0043565">
    <property type="term" value="F:sequence-specific DNA binding"/>
    <property type="evidence" value="ECO:0007669"/>
    <property type="project" value="UniProtKB-ARBA"/>
</dbReference>
<evidence type="ECO:0000256" key="3">
    <source>
        <dbReference type="ARBA" id="ARBA00022737"/>
    </source>
</evidence>
<accession>A0A4Z2HMH4</accession>
<dbReference type="GO" id="GO:0008270">
    <property type="term" value="F:zinc ion binding"/>
    <property type="evidence" value="ECO:0007669"/>
    <property type="project" value="UniProtKB-KW"/>
</dbReference>
<dbReference type="PROSITE" id="PS50157">
    <property type="entry name" value="ZINC_FINGER_C2H2_2"/>
    <property type="match status" value="3"/>
</dbReference>
<name>A0A4Z2HMH4_9TELE</name>
<comment type="caution">
    <text evidence="10">The sequence shown here is derived from an EMBL/GenBank/DDBJ whole genome shotgun (WGS) entry which is preliminary data.</text>
</comment>
<gene>
    <name evidence="10" type="primary">e4f1_1</name>
    <name evidence="10" type="ORF">EYF80_023622</name>
</gene>
<feature type="region of interest" description="Disordered" evidence="8">
    <location>
        <begin position="1"/>
        <end position="29"/>
    </location>
</feature>
<dbReference type="SUPFAM" id="SSF57667">
    <property type="entry name" value="beta-beta-alpha zinc fingers"/>
    <property type="match status" value="2"/>
</dbReference>
<dbReference type="InterPro" id="IPR036236">
    <property type="entry name" value="Znf_C2H2_sf"/>
</dbReference>
<dbReference type="PROSITE" id="PS00028">
    <property type="entry name" value="ZINC_FINGER_C2H2_1"/>
    <property type="match status" value="3"/>
</dbReference>
<evidence type="ECO:0000256" key="4">
    <source>
        <dbReference type="ARBA" id="ARBA00022771"/>
    </source>
</evidence>
<keyword evidence="5" id="KW-0862">Zinc</keyword>
<reference evidence="10 11" key="1">
    <citation type="submission" date="2019-03" db="EMBL/GenBank/DDBJ databases">
        <title>First draft genome of Liparis tanakae, snailfish: a comprehensive survey of snailfish specific genes.</title>
        <authorList>
            <person name="Kim W."/>
            <person name="Song I."/>
            <person name="Jeong J.-H."/>
            <person name="Kim D."/>
            <person name="Kim S."/>
            <person name="Ryu S."/>
            <person name="Song J.Y."/>
            <person name="Lee S.K."/>
        </authorList>
    </citation>
    <scope>NUCLEOTIDE SEQUENCE [LARGE SCALE GENOMIC DNA]</scope>
    <source>
        <tissue evidence="10">Muscle</tissue>
    </source>
</reference>
<dbReference type="GO" id="GO:0005634">
    <property type="term" value="C:nucleus"/>
    <property type="evidence" value="ECO:0007669"/>
    <property type="project" value="UniProtKB-SubCell"/>
</dbReference>
<organism evidence="10 11">
    <name type="scientific">Liparis tanakae</name>
    <name type="common">Tanaka's snailfish</name>
    <dbReference type="NCBI Taxonomy" id="230148"/>
    <lineage>
        <taxon>Eukaryota</taxon>
        <taxon>Metazoa</taxon>
        <taxon>Chordata</taxon>
        <taxon>Craniata</taxon>
        <taxon>Vertebrata</taxon>
        <taxon>Euteleostomi</taxon>
        <taxon>Actinopterygii</taxon>
        <taxon>Neopterygii</taxon>
        <taxon>Teleostei</taxon>
        <taxon>Neoteleostei</taxon>
        <taxon>Acanthomorphata</taxon>
        <taxon>Eupercaria</taxon>
        <taxon>Perciformes</taxon>
        <taxon>Cottioidei</taxon>
        <taxon>Cottales</taxon>
        <taxon>Liparidae</taxon>
        <taxon>Liparis</taxon>
    </lineage>
</organism>
<evidence type="ECO:0000256" key="8">
    <source>
        <dbReference type="SAM" id="MobiDB-lite"/>
    </source>
</evidence>
<dbReference type="PANTHER" id="PTHR16515">
    <property type="entry name" value="PR DOMAIN ZINC FINGER PROTEIN"/>
    <property type="match status" value="1"/>
</dbReference>
<feature type="region of interest" description="Disordered" evidence="8">
    <location>
        <begin position="67"/>
        <end position="137"/>
    </location>
</feature>
<evidence type="ECO:0000313" key="10">
    <source>
        <dbReference type="EMBL" id="TNN66144.1"/>
    </source>
</evidence>
<dbReference type="Pfam" id="PF13912">
    <property type="entry name" value="zf-C2H2_6"/>
    <property type="match status" value="1"/>
</dbReference>
<protein>
    <submittedName>
        <fullName evidence="10">Transcription factor E4F1</fullName>
    </submittedName>
</protein>
<feature type="domain" description="C2H2-type" evidence="9">
    <location>
        <begin position="177"/>
        <end position="204"/>
    </location>
</feature>
<dbReference type="GO" id="GO:0045893">
    <property type="term" value="P:positive regulation of DNA-templated transcription"/>
    <property type="evidence" value="ECO:0007669"/>
    <property type="project" value="UniProtKB-ARBA"/>
</dbReference>
<dbReference type="PANTHER" id="PTHR16515:SF66">
    <property type="entry name" value="C2H2-TYPE DOMAIN-CONTAINING PROTEIN"/>
    <property type="match status" value="1"/>
</dbReference>
<feature type="domain" description="C2H2-type" evidence="9">
    <location>
        <begin position="205"/>
        <end position="234"/>
    </location>
</feature>
<evidence type="ECO:0000256" key="6">
    <source>
        <dbReference type="ARBA" id="ARBA00023242"/>
    </source>
</evidence>
<feature type="domain" description="C2H2-type" evidence="9">
    <location>
        <begin position="149"/>
        <end position="176"/>
    </location>
</feature>
<dbReference type="Gene3D" id="3.30.160.60">
    <property type="entry name" value="Classic Zinc Finger"/>
    <property type="match status" value="3"/>
</dbReference>
<evidence type="ECO:0000256" key="2">
    <source>
        <dbReference type="ARBA" id="ARBA00022723"/>
    </source>
</evidence>
<keyword evidence="2" id="KW-0479">Metal-binding</keyword>
<sequence length="257" mass="28666">MNVENSHTAETESEQTTNGNETITIQTTLGDEDEDVHKCGRCQSEFSALEAFIQHKLQHNCRRVEADSQEASPEVTAVDESSSSEVKTAEGASSDEPLKSTRDTLGRGRRKKVVSLKVTDHSDGTEGSLSDNADGDNKPVYKVTQEGRYICQLCDKTFKTTNILRTHMKTHSDKKNFACDLCGTSFRTKGSLIRHNRRHTDERPYRCTLCGQSFRESGALTRHLKALTPCTEKIRFVQYKEILVGKDGVQKGPIHTA</sequence>
<keyword evidence="4 7" id="KW-0863">Zinc-finger</keyword>
<dbReference type="FunFam" id="3.30.160.60:FF:001732">
    <property type="entry name" value="Zgc:162936"/>
    <property type="match status" value="1"/>
</dbReference>
<evidence type="ECO:0000256" key="7">
    <source>
        <dbReference type="PROSITE-ProRule" id="PRU00042"/>
    </source>
</evidence>
<evidence type="ECO:0000256" key="1">
    <source>
        <dbReference type="ARBA" id="ARBA00004123"/>
    </source>
</evidence>